<reference evidence="2" key="1">
    <citation type="journal article" date="2010" name="Nat. Biotechnol.">
        <title>Draft genome sequence of the oilseed species Ricinus communis.</title>
        <authorList>
            <person name="Chan A.P."/>
            <person name="Crabtree J."/>
            <person name="Zhao Q."/>
            <person name="Lorenzi H."/>
            <person name="Orvis J."/>
            <person name="Puiu D."/>
            <person name="Melake-Berhan A."/>
            <person name="Jones K.M."/>
            <person name="Redman J."/>
            <person name="Chen G."/>
            <person name="Cahoon E.B."/>
            <person name="Gedil M."/>
            <person name="Stanke M."/>
            <person name="Haas B.J."/>
            <person name="Wortman J.R."/>
            <person name="Fraser-Liggett C.M."/>
            <person name="Ravel J."/>
            <person name="Rabinowicz P.D."/>
        </authorList>
    </citation>
    <scope>NUCLEOTIDE SEQUENCE [LARGE SCALE GENOMIC DNA]</scope>
    <source>
        <strain evidence="2">cv. Hale</strain>
    </source>
</reference>
<protein>
    <recommendedName>
        <fullName evidence="3">Cache domain-containing protein</fullName>
    </recommendedName>
</protein>
<dbReference type="EMBL" id="EQ978505">
    <property type="protein sequence ID" value="EEF25963.1"/>
    <property type="molecule type" value="Genomic_DNA"/>
</dbReference>
<gene>
    <name evidence="1" type="ORF">RCOM_1842810</name>
</gene>
<evidence type="ECO:0000313" key="1">
    <source>
        <dbReference type="EMBL" id="EEF25963.1"/>
    </source>
</evidence>
<organism evidence="1 2">
    <name type="scientific">Ricinus communis</name>
    <name type="common">Castor bean</name>
    <dbReference type="NCBI Taxonomy" id="3988"/>
    <lineage>
        <taxon>Eukaryota</taxon>
        <taxon>Viridiplantae</taxon>
        <taxon>Streptophyta</taxon>
        <taxon>Embryophyta</taxon>
        <taxon>Tracheophyta</taxon>
        <taxon>Spermatophyta</taxon>
        <taxon>Magnoliopsida</taxon>
        <taxon>eudicotyledons</taxon>
        <taxon>Gunneridae</taxon>
        <taxon>Pentapetalae</taxon>
        <taxon>rosids</taxon>
        <taxon>fabids</taxon>
        <taxon>Malpighiales</taxon>
        <taxon>Euphorbiaceae</taxon>
        <taxon>Acalyphoideae</taxon>
        <taxon>Acalypheae</taxon>
        <taxon>Ricinus</taxon>
    </lineage>
</organism>
<dbReference type="InParanoid" id="B9TDV0"/>
<evidence type="ECO:0008006" key="3">
    <source>
        <dbReference type="Google" id="ProtNLM"/>
    </source>
</evidence>
<dbReference type="Gene3D" id="3.30.450.20">
    <property type="entry name" value="PAS domain"/>
    <property type="match status" value="1"/>
</dbReference>
<dbReference type="AlphaFoldDB" id="B9TDV0"/>
<name>B9TDV0_RICCO</name>
<sequence length="184" mass="20159">MVKDFLRGKPKMVRALSAADEAVFSMAVVVDGGVIEGVPYWYECIERDADGAIHATQNAALPWRGAFYNYLNADWMNLPRVSHARAVVGPFVDIDKYLLTLSFPLLLGGRFIGVIAADIRLDDFERILAPLLSKAIGDCAVLNGENRVLVSNAATFPVGELVDLAKLKKKRYPCGDEGWYVGIA</sequence>
<proteinExistence type="predicted"/>
<dbReference type="Proteomes" id="UP000008311">
    <property type="component" value="Unassembled WGS sequence"/>
</dbReference>
<keyword evidence="2" id="KW-1185">Reference proteome</keyword>
<accession>B9TDV0</accession>
<evidence type="ECO:0000313" key="2">
    <source>
        <dbReference type="Proteomes" id="UP000008311"/>
    </source>
</evidence>